<evidence type="ECO:0000256" key="1">
    <source>
        <dbReference type="ARBA" id="ARBA00022754"/>
    </source>
</evidence>
<gene>
    <name evidence="7" type="ORF">UPYG_G00014830</name>
</gene>
<comment type="similarity">
    <text evidence="3">Belongs to the intermediate filament family.</text>
</comment>
<dbReference type="PANTHER" id="PTHR45616">
    <property type="entry name" value="GATA-TYPE DOMAIN-CONTAINING PROTEIN"/>
    <property type="match status" value="1"/>
</dbReference>
<dbReference type="InterPro" id="IPR039008">
    <property type="entry name" value="IF_rod_dom"/>
</dbReference>
<evidence type="ECO:0000256" key="3">
    <source>
        <dbReference type="ARBA" id="ARBA00061646"/>
    </source>
</evidence>
<evidence type="ECO:0000256" key="2">
    <source>
        <dbReference type="ARBA" id="ARBA00023054"/>
    </source>
</evidence>
<evidence type="ECO:0000256" key="4">
    <source>
        <dbReference type="SAM" id="Coils"/>
    </source>
</evidence>
<feature type="compositionally biased region" description="Polar residues" evidence="5">
    <location>
        <begin position="8"/>
        <end position="28"/>
    </location>
</feature>
<protein>
    <recommendedName>
        <fullName evidence="6">IF rod domain-containing protein</fullName>
    </recommendedName>
</protein>
<dbReference type="GO" id="GO:0005882">
    <property type="term" value="C:intermediate filament"/>
    <property type="evidence" value="ECO:0007669"/>
    <property type="project" value="UniProtKB-KW"/>
</dbReference>
<dbReference type="Proteomes" id="UP001557470">
    <property type="component" value="Unassembled WGS sequence"/>
</dbReference>
<feature type="domain" description="IF rod" evidence="6">
    <location>
        <begin position="71"/>
        <end position="382"/>
    </location>
</feature>
<dbReference type="PRINTS" id="PR01276">
    <property type="entry name" value="TYPE2KERATIN"/>
</dbReference>
<feature type="region of interest" description="Disordered" evidence="5">
    <location>
        <begin position="1"/>
        <end position="28"/>
    </location>
</feature>
<evidence type="ECO:0000313" key="8">
    <source>
        <dbReference type="Proteomes" id="UP001557470"/>
    </source>
</evidence>
<keyword evidence="2 4" id="KW-0175">Coiled coil</keyword>
<keyword evidence="8" id="KW-1185">Reference proteome</keyword>
<feature type="coiled-coil region" evidence="4">
    <location>
        <begin position="266"/>
        <end position="353"/>
    </location>
</feature>
<comment type="caution">
    <text evidence="7">The sequence shown here is derived from an EMBL/GenBank/DDBJ whole genome shotgun (WGS) entry which is preliminary data.</text>
</comment>
<keyword evidence="1" id="KW-0403">Intermediate filament</keyword>
<name>A0ABD0Y3K5_UMBPY</name>
<dbReference type="FunFam" id="1.20.5.1160:FF:000001">
    <property type="entry name" value="Keratin type II"/>
    <property type="match status" value="1"/>
</dbReference>
<sequence>MSLKTKNHTGTSQQNIRNFSSMSLGSGNWSRTSRNSLNTGGCITCVTINETLLTPINLGIDPDIKTARSNEMNQIKDINNRFAGFIDKVRHLEQQNKMLETKWKLMQDQTHGPSNIEPMIQDYIRLLQKKLDQLNNDNGRLNQEKNQMDQCVKDMKTKYEDEINKRNKVENDFVLLKRDADVSLLSKINLEIKVKAMGEEIYVLKAVYGQELIELQSNMKETSAVVEMDNSRGLNMKQTLADINAQYEDIVANSREEVESWYKTKVDSLTNQAEQTGEELRKTRVEISEFKRLIRNLESNILSAKKQNSTLERQITELEFQRGEAVHTAKTKIRDLEAALLSAKQVMAQQIREYQDLMNIKLALDIEISTYMKLLEGEEINFGQQSITNMFLIPSHSVMPDTGTQKPSHSTAVIIKKVEINNATFSTTEKQ</sequence>
<dbReference type="AlphaFoldDB" id="A0ABD0Y3K5"/>
<dbReference type="PROSITE" id="PS51842">
    <property type="entry name" value="IF_ROD_2"/>
    <property type="match status" value="1"/>
</dbReference>
<dbReference type="Gene3D" id="1.20.5.1160">
    <property type="entry name" value="Vasodilator-stimulated phosphoprotein"/>
    <property type="match status" value="1"/>
</dbReference>
<dbReference type="Pfam" id="PF00038">
    <property type="entry name" value="Filament"/>
    <property type="match status" value="1"/>
</dbReference>
<evidence type="ECO:0000256" key="5">
    <source>
        <dbReference type="SAM" id="MobiDB-lite"/>
    </source>
</evidence>
<dbReference type="FunFam" id="1.20.5.500:FF:000001">
    <property type="entry name" value="Type II keratin 23"/>
    <property type="match status" value="1"/>
</dbReference>
<evidence type="ECO:0000259" key="6">
    <source>
        <dbReference type="PROSITE" id="PS51842"/>
    </source>
</evidence>
<evidence type="ECO:0000313" key="7">
    <source>
        <dbReference type="EMBL" id="KAL1021561.1"/>
    </source>
</evidence>
<feature type="coiled-coil region" evidence="4">
    <location>
        <begin position="89"/>
        <end position="172"/>
    </location>
</feature>
<dbReference type="EMBL" id="JAGEUA010000001">
    <property type="protein sequence ID" value="KAL1021561.1"/>
    <property type="molecule type" value="Genomic_DNA"/>
</dbReference>
<dbReference type="PANTHER" id="PTHR45616:SF9">
    <property type="entry name" value="KERATIN, TYPE II CYTOSKELETAL 8-RELATED"/>
    <property type="match status" value="1"/>
</dbReference>
<accession>A0ABD0Y3K5</accession>
<proteinExistence type="inferred from homology"/>
<dbReference type="InterPro" id="IPR003054">
    <property type="entry name" value="Keratin_II"/>
</dbReference>
<dbReference type="SMART" id="SM01391">
    <property type="entry name" value="Filament"/>
    <property type="match status" value="1"/>
</dbReference>
<dbReference type="Gene3D" id="1.20.5.500">
    <property type="entry name" value="Single helix bin"/>
    <property type="match status" value="1"/>
</dbReference>
<dbReference type="SUPFAM" id="SSF64593">
    <property type="entry name" value="Intermediate filament protein, coiled coil region"/>
    <property type="match status" value="2"/>
</dbReference>
<dbReference type="Gene3D" id="1.20.5.170">
    <property type="match status" value="1"/>
</dbReference>
<organism evidence="7 8">
    <name type="scientific">Umbra pygmaea</name>
    <name type="common">Eastern mudminnow</name>
    <dbReference type="NCBI Taxonomy" id="75934"/>
    <lineage>
        <taxon>Eukaryota</taxon>
        <taxon>Metazoa</taxon>
        <taxon>Chordata</taxon>
        <taxon>Craniata</taxon>
        <taxon>Vertebrata</taxon>
        <taxon>Euteleostomi</taxon>
        <taxon>Actinopterygii</taxon>
        <taxon>Neopterygii</taxon>
        <taxon>Teleostei</taxon>
        <taxon>Protacanthopterygii</taxon>
        <taxon>Esociformes</taxon>
        <taxon>Umbridae</taxon>
        <taxon>Umbra</taxon>
    </lineage>
</organism>
<reference evidence="7 8" key="1">
    <citation type="submission" date="2024-06" db="EMBL/GenBank/DDBJ databases">
        <authorList>
            <person name="Pan Q."/>
            <person name="Wen M."/>
            <person name="Jouanno E."/>
            <person name="Zahm M."/>
            <person name="Klopp C."/>
            <person name="Cabau C."/>
            <person name="Louis A."/>
            <person name="Berthelot C."/>
            <person name="Parey E."/>
            <person name="Roest Crollius H."/>
            <person name="Montfort J."/>
            <person name="Robinson-Rechavi M."/>
            <person name="Bouchez O."/>
            <person name="Lampietro C."/>
            <person name="Lopez Roques C."/>
            <person name="Donnadieu C."/>
            <person name="Postlethwait J."/>
            <person name="Bobe J."/>
            <person name="Verreycken H."/>
            <person name="Guiguen Y."/>
        </authorList>
    </citation>
    <scope>NUCLEOTIDE SEQUENCE [LARGE SCALE GENOMIC DNA]</scope>
    <source>
        <strain evidence="7">Up_M1</strain>
        <tissue evidence="7">Testis</tissue>
    </source>
</reference>